<gene>
    <name evidence="2" type="ORF">PPACK8108_LOCUS7732</name>
</gene>
<dbReference type="AlphaFoldDB" id="A0AAV0AVP3"/>
<proteinExistence type="predicted"/>
<sequence>MSFKFELTNKFNEELGWGHRLVGLFRLVLAEAGKVPSNYSFCFGKPGSTTIGQPPASKENGFNLMVNELNKKTKPSKKESSSNGFLVKEEDKNNSIITISQKLNIMCPCYGHTDHIFGSLPNVNPLGGEATPTLVIDEQLFRFTKEDEDIREVEDINPITNSDNITNEIPVPSLATPIDTSTYQKTSNSWNLNANSCQKKSKSALPPRTYAELNEAKTDCK</sequence>
<name>A0AAV0AVP3_PHAPC</name>
<accession>A0AAV0AVP3</accession>
<organism evidence="2 3">
    <name type="scientific">Phakopsora pachyrhizi</name>
    <name type="common">Asian soybean rust disease fungus</name>
    <dbReference type="NCBI Taxonomy" id="170000"/>
    <lineage>
        <taxon>Eukaryota</taxon>
        <taxon>Fungi</taxon>
        <taxon>Dikarya</taxon>
        <taxon>Basidiomycota</taxon>
        <taxon>Pucciniomycotina</taxon>
        <taxon>Pucciniomycetes</taxon>
        <taxon>Pucciniales</taxon>
        <taxon>Phakopsoraceae</taxon>
        <taxon>Phakopsora</taxon>
    </lineage>
</organism>
<protein>
    <submittedName>
        <fullName evidence="2">Uncharacterized protein</fullName>
    </submittedName>
</protein>
<evidence type="ECO:0000313" key="2">
    <source>
        <dbReference type="EMBL" id="CAH7672896.1"/>
    </source>
</evidence>
<evidence type="ECO:0000313" key="3">
    <source>
        <dbReference type="Proteomes" id="UP001153365"/>
    </source>
</evidence>
<feature type="region of interest" description="Disordered" evidence="1">
    <location>
        <begin position="199"/>
        <end position="221"/>
    </location>
</feature>
<dbReference type="Proteomes" id="UP001153365">
    <property type="component" value="Unassembled WGS sequence"/>
</dbReference>
<keyword evidence="3" id="KW-1185">Reference proteome</keyword>
<reference evidence="2" key="1">
    <citation type="submission" date="2022-06" db="EMBL/GenBank/DDBJ databases">
        <authorList>
            <consortium name="SYNGENTA / RWTH Aachen University"/>
        </authorList>
    </citation>
    <scope>NUCLEOTIDE SEQUENCE</scope>
</reference>
<comment type="caution">
    <text evidence="2">The sequence shown here is derived from an EMBL/GenBank/DDBJ whole genome shotgun (WGS) entry which is preliminary data.</text>
</comment>
<evidence type="ECO:0000256" key="1">
    <source>
        <dbReference type="SAM" id="MobiDB-lite"/>
    </source>
</evidence>
<dbReference type="EMBL" id="CALTRL010001521">
    <property type="protein sequence ID" value="CAH7672896.1"/>
    <property type="molecule type" value="Genomic_DNA"/>
</dbReference>